<keyword evidence="2" id="KW-1185">Reference proteome</keyword>
<reference evidence="1 2" key="1">
    <citation type="submission" date="2023-08" db="EMBL/GenBank/DDBJ databases">
        <title>Whole-genome sequencing of halo(alkali)philic microorganisms from hypersaline lakes.</title>
        <authorList>
            <person name="Sorokin D.Y."/>
            <person name="Abbas B."/>
            <person name="Merkel A.Y."/>
        </authorList>
    </citation>
    <scope>NUCLEOTIDE SEQUENCE [LARGE SCALE GENOMIC DNA]</scope>
    <source>
        <strain evidence="1 2">AB-CW4</strain>
    </source>
</reference>
<dbReference type="Proteomes" id="UP001239019">
    <property type="component" value="Unassembled WGS sequence"/>
</dbReference>
<evidence type="ECO:0000313" key="2">
    <source>
        <dbReference type="Proteomes" id="UP001239019"/>
    </source>
</evidence>
<gene>
    <name evidence="1" type="ORF">RBH19_02710</name>
</gene>
<evidence type="ECO:0000313" key="1">
    <source>
        <dbReference type="EMBL" id="MDQ2068784.1"/>
    </source>
</evidence>
<dbReference type="EMBL" id="JAVDDT010000001">
    <property type="protein sequence ID" value="MDQ2068784.1"/>
    <property type="molecule type" value="Genomic_DNA"/>
</dbReference>
<accession>A0ABU0W436</accession>
<protein>
    <submittedName>
        <fullName evidence="1">Uncharacterized protein</fullName>
    </submittedName>
</protein>
<sequence>MKVMTTSLRFDGQAWDRAGFHASIFPDRRQAGAVMQVIPAMRKLDLQALKPAHDQ</sequence>
<comment type="caution">
    <text evidence="1">The sequence shown here is derived from an EMBL/GenBank/DDBJ whole genome shotgun (WGS) entry which is preliminary data.</text>
</comment>
<organism evidence="1 2">
    <name type="scientific">Natronospira bacteriovora</name>
    <dbReference type="NCBI Taxonomy" id="3069753"/>
    <lineage>
        <taxon>Bacteria</taxon>
        <taxon>Pseudomonadati</taxon>
        <taxon>Pseudomonadota</taxon>
        <taxon>Gammaproteobacteria</taxon>
        <taxon>Natronospirales</taxon>
        <taxon>Natronospiraceae</taxon>
        <taxon>Natronospira</taxon>
    </lineage>
</organism>
<dbReference type="RefSeq" id="WP_306727259.1">
    <property type="nucleotide sequence ID" value="NZ_JAVDDT010000001.1"/>
</dbReference>
<proteinExistence type="predicted"/>
<name>A0ABU0W436_9GAMM</name>